<evidence type="ECO:0000313" key="2">
    <source>
        <dbReference type="Proteomes" id="UP000036908"/>
    </source>
</evidence>
<protein>
    <recommendedName>
        <fullName evidence="3">DUF1569 domain-containing protein</fullName>
    </recommendedName>
</protein>
<name>A0A0L8AJZ0_9BACT</name>
<keyword evidence="2" id="KW-1185">Reference proteome</keyword>
<dbReference type="InterPro" id="IPR034660">
    <property type="entry name" value="DinB/YfiT-like"/>
</dbReference>
<comment type="caution">
    <text evidence="1">The sequence shown here is derived from an EMBL/GenBank/DDBJ whole genome shotgun (WGS) entry which is preliminary data.</text>
</comment>
<evidence type="ECO:0000313" key="1">
    <source>
        <dbReference type="EMBL" id="KOF02768.1"/>
    </source>
</evidence>
<dbReference type="Pfam" id="PF07606">
    <property type="entry name" value="DUF1569"/>
    <property type="match status" value="1"/>
</dbReference>
<dbReference type="InterPro" id="IPR011463">
    <property type="entry name" value="DUF1569"/>
</dbReference>
<dbReference type="SUPFAM" id="SSF109854">
    <property type="entry name" value="DinB/YfiT-like putative metalloenzymes"/>
    <property type="match status" value="1"/>
</dbReference>
<dbReference type="AlphaFoldDB" id="A0A0L8AJZ0"/>
<accession>A0A0L8AJZ0</accession>
<organism evidence="1 2">
    <name type="scientific">Roseivirga seohaensis subsp. aquiponti</name>
    <dbReference type="NCBI Taxonomy" id="1566026"/>
    <lineage>
        <taxon>Bacteria</taxon>
        <taxon>Pseudomonadati</taxon>
        <taxon>Bacteroidota</taxon>
        <taxon>Cytophagia</taxon>
        <taxon>Cytophagales</taxon>
        <taxon>Roseivirgaceae</taxon>
        <taxon>Roseivirga</taxon>
    </lineage>
</organism>
<dbReference type="Proteomes" id="UP000036908">
    <property type="component" value="Unassembled WGS sequence"/>
</dbReference>
<reference evidence="2" key="1">
    <citation type="submission" date="2014-11" db="EMBL/GenBank/DDBJ databases">
        <title>Genome sequencing of Roseivirga sp. D-25.</title>
        <authorList>
            <person name="Selvaratnam C."/>
            <person name="Thevarajoo S."/>
            <person name="Goh K.M."/>
            <person name="Eee R."/>
            <person name="Chan K.-G."/>
            <person name="Chong C.S."/>
        </authorList>
    </citation>
    <scope>NUCLEOTIDE SEQUENCE [LARGE SCALE GENOMIC DNA]</scope>
    <source>
        <strain evidence="2">D-25</strain>
    </source>
</reference>
<dbReference type="EMBL" id="JSVA01000010">
    <property type="protein sequence ID" value="KOF02768.1"/>
    <property type="molecule type" value="Genomic_DNA"/>
</dbReference>
<evidence type="ECO:0008006" key="3">
    <source>
        <dbReference type="Google" id="ProtNLM"/>
    </source>
</evidence>
<dbReference type="RefSeq" id="WP_053223716.1">
    <property type="nucleotide sequence ID" value="NZ_JSVA01000010.1"/>
</dbReference>
<dbReference type="PATRIC" id="fig|1566026.4.peg.426"/>
<gene>
    <name evidence="1" type="ORF">OB69_10705</name>
</gene>
<proteinExistence type="predicted"/>
<dbReference type="Gene3D" id="1.20.120.450">
    <property type="entry name" value="dinb family like domain"/>
    <property type="match status" value="1"/>
</dbReference>
<dbReference type="OrthoDB" id="2599194at2"/>
<sequence>MKNIFKPEVTQEVIDRINKLTPESQPLWGKMNVGQMLAHCSVTYEMIYDGTHQPPKGMMKLMLRFFVKGMVTSEKPYKKNLRTAPQFLMTTEKDFETEKKRLIDYLSKTQELGEAHFDNKESLSFGRLSINEWNNMFYKHLDHHLSQFKA</sequence>